<dbReference type="SMART" id="SM00661">
    <property type="entry name" value="RPOL9"/>
    <property type="match status" value="1"/>
</dbReference>
<keyword evidence="2" id="KW-0863">Zinc-finger</keyword>
<comment type="caution">
    <text evidence="5">The sequence shown here is derived from an EMBL/GenBank/DDBJ whole genome shotgun (WGS) entry which is preliminary data.</text>
</comment>
<dbReference type="AlphaFoldDB" id="A0A0F9QCZ7"/>
<dbReference type="InterPro" id="IPR001529">
    <property type="entry name" value="Zn_ribbon_RPB9"/>
</dbReference>
<dbReference type="GO" id="GO:0008270">
    <property type="term" value="F:zinc ion binding"/>
    <property type="evidence" value="ECO:0007669"/>
    <property type="project" value="UniProtKB-KW"/>
</dbReference>
<evidence type="ECO:0000313" key="5">
    <source>
        <dbReference type="EMBL" id="KKN40419.1"/>
    </source>
</evidence>
<dbReference type="InterPro" id="IPR001222">
    <property type="entry name" value="Znf_TFIIS"/>
</dbReference>
<dbReference type="Pfam" id="PF01096">
    <property type="entry name" value="Zn_ribbon_TFIIS"/>
    <property type="match status" value="1"/>
</dbReference>
<keyword evidence="1" id="KW-0479">Metal-binding</keyword>
<dbReference type="PROSITE" id="PS51133">
    <property type="entry name" value="ZF_TFIIS_2"/>
    <property type="match status" value="1"/>
</dbReference>
<accession>A0A0F9QCZ7</accession>
<dbReference type="EMBL" id="LAZR01001706">
    <property type="protein sequence ID" value="KKN40419.1"/>
    <property type="molecule type" value="Genomic_DNA"/>
</dbReference>
<evidence type="ECO:0000259" key="4">
    <source>
        <dbReference type="PROSITE" id="PS51133"/>
    </source>
</evidence>
<evidence type="ECO:0000256" key="3">
    <source>
        <dbReference type="ARBA" id="ARBA00022833"/>
    </source>
</evidence>
<dbReference type="PANTHER" id="PTHR11239">
    <property type="entry name" value="DNA-DIRECTED RNA POLYMERASE"/>
    <property type="match status" value="1"/>
</dbReference>
<feature type="domain" description="TFIIS-type" evidence="4">
    <location>
        <begin position="73"/>
        <end position="113"/>
    </location>
</feature>
<protein>
    <recommendedName>
        <fullName evidence="4">TFIIS-type domain-containing protein</fullName>
    </recommendedName>
</protein>
<dbReference type="Gene3D" id="2.20.25.10">
    <property type="match status" value="1"/>
</dbReference>
<dbReference type="GO" id="GO:0006351">
    <property type="term" value="P:DNA-templated transcription"/>
    <property type="evidence" value="ECO:0007669"/>
    <property type="project" value="InterPro"/>
</dbReference>
<dbReference type="PANTHER" id="PTHR11239:SF12">
    <property type="entry name" value="DNA-DIRECTED RNA POLYMERASE III SUBUNIT RPC10"/>
    <property type="match status" value="1"/>
</dbReference>
<dbReference type="InterPro" id="IPR012164">
    <property type="entry name" value="Rpa12/Rpb9/Rpc10/TFS"/>
</dbReference>
<reference evidence="5" key="1">
    <citation type="journal article" date="2015" name="Nature">
        <title>Complex archaea that bridge the gap between prokaryotes and eukaryotes.</title>
        <authorList>
            <person name="Spang A."/>
            <person name="Saw J.H."/>
            <person name="Jorgensen S.L."/>
            <person name="Zaremba-Niedzwiedzka K."/>
            <person name="Martijn J."/>
            <person name="Lind A.E."/>
            <person name="van Eijk R."/>
            <person name="Schleper C."/>
            <person name="Guy L."/>
            <person name="Ettema T.J."/>
        </authorList>
    </citation>
    <scope>NUCLEOTIDE SEQUENCE</scope>
</reference>
<dbReference type="SUPFAM" id="SSF57783">
    <property type="entry name" value="Zinc beta-ribbon"/>
    <property type="match status" value="1"/>
</dbReference>
<organism evidence="5">
    <name type="scientific">marine sediment metagenome</name>
    <dbReference type="NCBI Taxonomy" id="412755"/>
    <lineage>
        <taxon>unclassified sequences</taxon>
        <taxon>metagenomes</taxon>
        <taxon>ecological metagenomes</taxon>
    </lineage>
</organism>
<evidence type="ECO:0000256" key="1">
    <source>
        <dbReference type="ARBA" id="ARBA00022723"/>
    </source>
</evidence>
<keyword evidence="3" id="KW-0862">Zinc</keyword>
<evidence type="ECO:0000256" key="2">
    <source>
        <dbReference type="ARBA" id="ARBA00022771"/>
    </source>
</evidence>
<dbReference type="SMART" id="SM00440">
    <property type="entry name" value="ZnF_C2C2"/>
    <property type="match status" value="1"/>
</dbReference>
<dbReference type="PIRSF" id="PIRSF005586">
    <property type="entry name" value="RNApol_RpoM"/>
    <property type="match status" value="1"/>
</dbReference>
<proteinExistence type="predicted"/>
<dbReference type="GO" id="GO:0003899">
    <property type="term" value="F:DNA-directed RNA polymerase activity"/>
    <property type="evidence" value="ECO:0007669"/>
    <property type="project" value="InterPro"/>
</dbReference>
<name>A0A0F9QCZ7_9ZZZZ</name>
<sequence length="116" mass="13512">MEFCDECDSMMLPSKLNGEKVFKCKCGAIKPLSEEKSKAYKLTTKIKHPIRNEVTNLKEVIKWKEENLRSTIKNFRCRSCGYDKAHLETRQTRSADEGMTHFIICLKCGRHIKIRS</sequence>
<dbReference type="GO" id="GO:0003676">
    <property type="term" value="F:nucleic acid binding"/>
    <property type="evidence" value="ECO:0007669"/>
    <property type="project" value="InterPro"/>
</dbReference>
<gene>
    <name evidence="5" type="ORF">LCGC14_0733460</name>
</gene>